<evidence type="ECO:0000313" key="2">
    <source>
        <dbReference type="Proteomes" id="UP000765509"/>
    </source>
</evidence>
<keyword evidence="2" id="KW-1185">Reference proteome</keyword>
<comment type="caution">
    <text evidence="1">The sequence shown here is derived from an EMBL/GenBank/DDBJ whole genome shotgun (WGS) entry which is preliminary data.</text>
</comment>
<protein>
    <submittedName>
        <fullName evidence="1">Uncharacterized protein</fullName>
    </submittedName>
</protein>
<sequence>MHGRHPGSKRLPQPCQWQMNPRKKLKRENIDPERSIKAFHLLQISFDFKIGDKFTEESNKDPFNIWKAIEAFNQPNTLQNQTTLLKKIFSTSFSETNVKNIQLPH</sequence>
<gene>
    <name evidence="1" type="ORF">O181_088603</name>
</gene>
<name>A0A9Q3IRS3_9BASI</name>
<dbReference type="AlphaFoldDB" id="A0A9Q3IRS3"/>
<organism evidence="1 2">
    <name type="scientific">Austropuccinia psidii MF-1</name>
    <dbReference type="NCBI Taxonomy" id="1389203"/>
    <lineage>
        <taxon>Eukaryota</taxon>
        <taxon>Fungi</taxon>
        <taxon>Dikarya</taxon>
        <taxon>Basidiomycota</taxon>
        <taxon>Pucciniomycotina</taxon>
        <taxon>Pucciniomycetes</taxon>
        <taxon>Pucciniales</taxon>
        <taxon>Sphaerophragmiaceae</taxon>
        <taxon>Austropuccinia</taxon>
    </lineage>
</organism>
<reference evidence="1" key="1">
    <citation type="submission" date="2021-03" db="EMBL/GenBank/DDBJ databases">
        <title>Draft genome sequence of rust myrtle Austropuccinia psidii MF-1, a brazilian biotype.</title>
        <authorList>
            <person name="Quecine M.C."/>
            <person name="Pachon D.M.R."/>
            <person name="Bonatelli M.L."/>
            <person name="Correr F.H."/>
            <person name="Franceschini L.M."/>
            <person name="Leite T.F."/>
            <person name="Margarido G.R.A."/>
            <person name="Almeida C.A."/>
            <person name="Ferrarezi J.A."/>
            <person name="Labate C.A."/>
        </authorList>
    </citation>
    <scope>NUCLEOTIDE SEQUENCE</scope>
    <source>
        <strain evidence="1">MF-1</strain>
    </source>
</reference>
<proteinExistence type="predicted"/>
<accession>A0A9Q3IRS3</accession>
<dbReference type="EMBL" id="AVOT02054149">
    <property type="protein sequence ID" value="MBW0548888.1"/>
    <property type="molecule type" value="Genomic_DNA"/>
</dbReference>
<dbReference type="Proteomes" id="UP000765509">
    <property type="component" value="Unassembled WGS sequence"/>
</dbReference>
<evidence type="ECO:0000313" key="1">
    <source>
        <dbReference type="EMBL" id="MBW0548888.1"/>
    </source>
</evidence>